<evidence type="ECO:0000256" key="9">
    <source>
        <dbReference type="ARBA" id="ARBA00022833"/>
    </source>
</evidence>
<evidence type="ECO:0000313" key="17">
    <source>
        <dbReference type="EMBL" id="SVE74738.1"/>
    </source>
</evidence>
<dbReference type="Gene3D" id="3.60.21.10">
    <property type="match status" value="1"/>
</dbReference>
<evidence type="ECO:0000256" key="2">
    <source>
        <dbReference type="ARBA" id="ARBA00001947"/>
    </source>
</evidence>
<dbReference type="InterPro" id="IPR029052">
    <property type="entry name" value="Metallo-depent_PP-like"/>
</dbReference>
<dbReference type="GO" id="GO:0005634">
    <property type="term" value="C:nucleus"/>
    <property type="evidence" value="ECO:0007669"/>
    <property type="project" value="UniProtKB-SubCell"/>
</dbReference>
<keyword evidence="6" id="KW-0507">mRNA processing</keyword>
<evidence type="ECO:0000259" key="16">
    <source>
        <dbReference type="SMART" id="SM01124"/>
    </source>
</evidence>
<feature type="compositionally biased region" description="Acidic residues" evidence="15">
    <location>
        <begin position="401"/>
        <end position="414"/>
    </location>
</feature>
<evidence type="ECO:0000256" key="15">
    <source>
        <dbReference type="SAM" id="MobiDB-lite"/>
    </source>
</evidence>
<dbReference type="SUPFAM" id="SSF52096">
    <property type="entry name" value="ClpP/crotonase"/>
    <property type="match status" value="1"/>
</dbReference>
<comment type="cofactor">
    <cofactor evidence="2">
        <name>Zn(2+)</name>
        <dbReference type="ChEBI" id="CHEBI:29105"/>
    </cofactor>
</comment>
<dbReference type="InterPro" id="IPR001753">
    <property type="entry name" value="Enoyl-CoA_hydra/iso"/>
</dbReference>
<dbReference type="InterPro" id="IPR004843">
    <property type="entry name" value="Calcineurin-like_PHP"/>
</dbReference>
<keyword evidence="12" id="KW-0539">Nucleus</keyword>
<dbReference type="OrthoDB" id="407609at2759"/>
<dbReference type="PANTHER" id="PTHR12849">
    <property type="entry name" value="RNA LARIAT DEBRANCHING ENZYME"/>
    <property type="match status" value="1"/>
</dbReference>
<evidence type="ECO:0000256" key="1">
    <source>
        <dbReference type="ARBA" id="ARBA00001936"/>
    </source>
</evidence>
<evidence type="ECO:0000256" key="14">
    <source>
        <dbReference type="RuleBase" id="RU003707"/>
    </source>
</evidence>
<dbReference type="Pfam" id="PF00149">
    <property type="entry name" value="Metallophos"/>
    <property type="match status" value="1"/>
</dbReference>
<feature type="region of interest" description="Disordered" evidence="15">
    <location>
        <begin position="401"/>
        <end position="451"/>
    </location>
</feature>
<dbReference type="CDD" id="cd06558">
    <property type="entry name" value="crotonase-like"/>
    <property type="match status" value="1"/>
</dbReference>
<keyword evidence="7" id="KW-0479">Metal-binding</keyword>
<evidence type="ECO:0000256" key="8">
    <source>
        <dbReference type="ARBA" id="ARBA00022801"/>
    </source>
</evidence>
<comment type="function">
    <text evidence="13">Cleaves the 2'-5' phosphodiester linkage at the branch point of lariat intron pre-mRNAs after splicing and converts them into linear molecules that are subsequently degraded. It thereby facilitates ribonucleotide turnover.</text>
</comment>
<dbReference type="PROSITE" id="PS00166">
    <property type="entry name" value="ENOYL_COA_HYDRATASE"/>
    <property type="match status" value="1"/>
</dbReference>
<dbReference type="InterPro" id="IPR029045">
    <property type="entry name" value="ClpP/crotonase-like_dom_sf"/>
</dbReference>
<sequence>MIIAIEGCAHGELDQIYRSVENLSRQRNVKVDLLICCGDFQAVRNESDLQCMAVPDKFRHICTFYRYYIGEVKAPILTLFIGGNHEASNYLQELAYGGWVAPNIYYLGYAGVVKFGGIRIAGISGIFKGHDYLKGHFEKPPYTSGTMRSAYHVRSLEVFRLKQIKEGIDIFISHDWPRGIYNYADTRELLHWKPFFRDEIANNILGSQAGESLLHELKPKHWFAAHLHCRFAATVQHNETQSTNFLALDKCLPRRQYLELIEVPHDSNQSLELCYDPHWLAILRSTNHLLSVRPTTQYMPSGGPGSTERWEFHPSQEEIEEIKTIFNDDYKIPLNFVQTAEPFKPRPNYNRNARQAEAQLNPQTTEFCEKLGIDDPLEKLIGKPIILSAPVVNPDEIALEEDDDEEEQLGDQSEEPASHENNDVFFVDTKPQKRSKMSLPQPQNETLDEEPLLKEKEEVAETTNLDKSSSMMVNLWNAVNELQDWKSGKGIILHSVGETFCSGGDLNTVRQISNPDEGYKMSTLMHNTLTRLHQLPLISVALIQGKALGGGAELATACDFRLFTEKGEIGFVQGRMGVVTGWGGGTRLVQLLGQHRALELLLTSRQIAAPEAVALGLANGITKSSELTEAVEEAKQWLQPKLCHAPQIVHALKHIVATARAVPYEESLLNERQVFAMLWGGDANKKALEQNIKHK</sequence>
<keyword evidence="9" id="KW-0862">Zinc</keyword>
<keyword evidence="8" id="KW-0378">Hydrolase</keyword>
<evidence type="ECO:0000256" key="6">
    <source>
        <dbReference type="ARBA" id="ARBA00022664"/>
    </source>
</evidence>
<accession>A0A4Y7LZ74</accession>
<name>A0A4Y7LZ74_9CRUS</name>
<evidence type="ECO:0000256" key="13">
    <source>
        <dbReference type="ARBA" id="ARBA00058627"/>
    </source>
</evidence>
<dbReference type="Gene3D" id="3.90.226.10">
    <property type="entry name" value="2-enoyl-CoA Hydratase, Chain A, domain 1"/>
    <property type="match status" value="1"/>
</dbReference>
<dbReference type="InterPro" id="IPR018376">
    <property type="entry name" value="Enoyl-CoA_hyd/isom_CS"/>
</dbReference>
<dbReference type="SMART" id="SM01124">
    <property type="entry name" value="DBR1"/>
    <property type="match status" value="1"/>
</dbReference>
<dbReference type="GO" id="GO:0046872">
    <property type="term" value="F:metal ion binding"/>
    <property type="evidence" value="ECO:0007669"/>
    <property type="project" value="UniProtKB-KW"/>
</dbReference>
<evidence type="ECO:0000256" key="11">
    <source>
        <dbReference type="ARBA" id="ARBA00023211"/>
    </source>
</evidence>
<dbReference type="Pfam" id="PF00378">
    <property type="entry name" value="ECH_1"/>
    <property type="match status" value="1"/>
</dbReference>
<evidence type="ECO:0000256" key="4">
    <source>
        <dbReference type="ARBA" id="ARBA00004123"/>
    </source>
</evidence>
<dbReference type="InterPro" id="IPR041816">
    <property type="entry name" value="Dbr1_N"/>
</dbReference>
<comment type="similarity">
    <text evidence="5">Belongs to the lariat debranching enzyme family.</text>
</comment>
<evidence type="ECO:0000256" key="7">
    <source>
        <dbReference type="ARBA" id="ARBA00022723"/>
    </source>
</evidence>
<dbReference type="AlphaFoldDB" id="A0A4Y7LZ74"/>
<dbReference type="PANTHER" id="PTHR12849:SF0">
    <property type="entry name" value="LARIAT DEBRANCHING ENZYME"/>
    <property type="match status" value="1"/>
</dbReference>
<keyword evidence="11" id="KW-0464">Manganese</keyword>
<protein>
    <submittedName>
        <fullName evidence="17">EOG090X06RW</fullName>
    </submittedName>
</protein>
<comment type="cofactor">
    <cofactor evidence="1">
        <name>Mn(2+)</name>
        <dbReference type="ChEBI" id="CHEBI:29035"/>
    </cofactor>
</comment>
<organism evidence="17">
    <name type="scientific">Daphnia carinata</name>
    <dbReference type="NCBI Taxonomy" id="120202"/>
    <lineage>
        <taxon>Eukaryota</taxon>
        <taxon>Metazoa</taxon>
        <taxon>Ecdysozoa</taxon>
        <taxon>Arthropoda</taxon>
        <taxon>Crustacea</taxon>
        <taxon>Branchiopoda</taxon>
        <taxon>Diplostraca</taxon>
        <taxon>Cladocera</taxon>
        <taxon>Anomopoda</taxon>
        <taxon>Daphniidae</taxon>
        <taxon>Daphnia</taxon>
    </lineage>
</organism>
<evidence type="ECO:0000256" key="3">
    <source>
        <dbReference type="ARBA" id="ARBA00001954"/>
    </source>
</evidence>
<evidence type="ECO:0000256" key="12">
    <source>
        <dbReference type="ARBA" id="ARBA00023242"/>
    </source>
</evidence>
<dbReference type="EMBL" id="LR005119">
    <property type="protein sequence ID" value="SVE74738.1"/>
    <property type="molecule type" value="mRNA"/>
</dbReference>
<dbReference type="FunFam" id="3.60.21.10:FF:000035">
    <property type="entry name" value="Lariat debranching enzyme"/>
    <property type="match status" value="1"/>
</dbReference>
<dbReference type="CDD" id="cd00844">
    <property type="entry name" value="MPP_Dbr1_N"/>
    <property type="match status" value="1"/>
</dbReference>
<keyword evidence="10" id="KW-0408">Iron</keyword>
<proteinExistence type="evidence at transcript level"/>
<comment type="similarity">
    <text evidence="14">Belongs to the enoyl-CoA hydratase/isomerase family.</text>
</comment>
<comment type="cofactor">
    <cofactor evidence="3">
        <name>Fe(2+)</name>
        <dbReference type="ChEBI" id="CHEBI:29033"/>
    </cofactor>
</comment>
<reference evidence="17" key="1">
    <citation type="submission" date="2018-08" db="EMBL/GenBank/DDBJ databases">
        <authorList>
            <person name="Cornetti L."/>
        </authorList>
    </citation>
    <scope>NUCLEOTIDE SEQUENCE</scope>
    <source>
        <strain evidence="17">AU-BEG-1</strain>
    </source>
</reference>
<dbReference type="GO" id="GO:0000398">
    <property type="term" value="P:mRNA splicing, via spliceosome"/>
    <property type="evidence" value="ECO:0007669"/>
    <property type="project" value="TreeGrafter"/>
</dbReference>
<dbReference type="SUPFAM" id="SSF56300">
    <property type="entry name" value="Metallo-dependent phosphatases"/>
    <property type="match status" value="1"/>
</dbReference>
<dbReference type="Pfam" id="PF05011">
    <property type="entry name" value="DBR1"/>
    <property type="match status" value="1"/>
</dbReference>
<evidence type="ECO:0000256" key="5">
    <source>
        <dbReference type="ARBA" id="ARBA00006045"/>
    </source>
</evidence>
<gene>
    <name evidence="17" type="primary">EOG090X06RW</name>
</gene>
<dbReference type="FunFam" id="3.90.226.10:FF:000109">
    <property type="entry name" value="Enoyl-CoA hydratase, putative"/>
    <property type="match status" value="1"/>
</dbReference>
<feature type="domain" description="Lariat debranching enzyme C-terminal" evidence="16">
    <location>
        <begin position="235"/>
        <end position="377"/>
    </location>
</feature>
<dbReference type="InterPro" id="IPR007708">
    <property type="entry name" value="DBR1_C"/>
</dbReference>
<dbReference type="GO" id="GO:0008419">
    <property type="term" value="F:RNA lariat debranching enzyme activity"/>
    <property type="evidence" value="ECO:0007669"/>
    <property type="project" value="UniProtKB-ARBA"/>
</dbReference>
<comment type="subcellular location">
    <subcellularLocation>
        <location evidence="4">Nucleus</location>
    </subcellularLocation>
</comment>
<evidence type="ECO:0000256" key="10">
    <source>
        <dbReference type="ARBA" id="ARBA00023004"/>
    </source>
</evidence>